<sequence length="181" mass="20117">MLKGHREVLVSRETIAKTVAEIGAAINRDYDKNTDRPLVVISLLKGAMVFTADLIRTLNMPVRLEVLVASSYGDGTVSTRQVNVKYQSFDSLEGCDVLLVDDITDSGNTLKAVGAYIQQYNPATVRYCSFLDKPSRREVDIEIDYIGLDIPDEFVIGYGLDYAGQYRELPDICVIREGDAQ</sequence>
<dbReference type="GO" id="GO:0000166">
    <property type="term" value="F:nucleotide binding"/>
    <property type="evidence" value="ECO:0007669"/>
    <property type="project" value="UniProtKB-KW"/>
</dbReference>
<comment type="subcellular location">
    <subcellularLocation>
        <location evidence="3 16">Cytoplasm</location>
    </subcellularLocation>
</comment>
<evidence type="ECO:0000256" key="1">
    <source>
        <dbReference type="ARBA" id="ARBA00001946"/>
    </source>
</evidence>
<proteinExistence type="inferred from homology"/>
<comment type="pathway">
    <text evidence="5">Purine metabolism; GMP biosynthesis via salvage pathway; GMP from guanine: step 1/1.</text>
</comment>
<dbReference type="CDD" id="cd06223">
    <property type="entry name" value="PRTases_typeI"/>
    <property type="match status" value="1"/>
</dbReference>
<dbReference type="GO" id="GO:0046100">
    <property type="term" value="P:hypoxanthine metabolic process"/>
    <property type="evidence" value="ECO:0007669"/>
    <property type="project" value="TreeGrafter"/>
</dbReference>
<dbReference type="STRING" id="2741.SAMN04489866_11912"/>
<comment type="catalytic activity">
    <reaction evidence="14">
        <text>GMP + diphosphate = guanine + 5-phospho-alpha-D-ribose 1-diphosphate</text>
        <dbReference type="Rhea" id="RHEA:25424"/>
        <dbReference type="ChEBI" id="CHEBI:16235"/>
        <dbReference type="ChEBI" id="CHEBI:33019"/>
        <dbReference type="ChEBI" id="CHEBI:58017"/>
        <dbReference type="ChEBI" id="CHEBI:58115"/>
        <dbReference type="EC" id="2.4.2.8"/>
    </reaction>
    <physiologicalReaction direction="right-to-left" evidence="14">
        <dbReference type="Rhea" id="RHEA:25426"/>
    </physiologicalReaction>
</comment>
<keyword evidence="8 16" id="KW-0328">Glycosyltransferase</keyword>
<dbReference type="EMBL" id="FNAF01000019">
    <property type="protein sequence ID" value="SDE10395.1"/>
    <property type="molecule type" value="Genomic_DNA"/>
</dbReference>
<dbReference type="InterPro" id="IPR000836">
    <property type="entry name" value="PRTase_dom"/>
</dbReference>
<dbReference type="Pfam" id="PF00156">
    <property type="entry name" value="Pribosyltran"/>
    <property type="match status" value="1"/>
</dbReference>
<evidence type="ECO:0000256" key="13">
    <source>
        <dbReference type="ARBA" id="ARBA00022842"/>
    </source>
</evidence>
<evidence type="ECO:0000256" key="10">
    <source>
        <dbReference type="ARBA" id="ARBA00022723"/>
    </source>
</evidence>
<keyword evidence="12 16" id="KW-0547">Nucleotide-binding</keyword>
<keyword evidence="10 16" id="KW-0479">Metal-binding</keyword>
<evidence type="ECO:0000256" key="11">
    <source>
        <dbReference type="ARBA" id="ARBA00022726"/>
    </source>
</evidence>
<dbReference type="InterPro" id="IPR029057">
    <property type="entry name" value="PRTase-like"/>
</dbReference>
<evidence type="ECO:0000313" key="19">
    <source>
        <dbReference type="Proteomes" id="UP000198995"/>
    </source>
</evidence>
<protein>
    <recommendedName>
        <fullName evidence="16">Hypoxanthine phosphoribosyltransferase</fullName>
        <ecNumber evidence="16">2.4.2.8</ecNumber>
    </recommendedName>
</protein>
<evidence type="ECO:0000256" key="2">
    <source>
        <dbReference type="ARBA" id="ARBA00002049"/>
    </source>
</evidence>
<comment type="pathway">
    <text evidence="4 16">Purine metabolism; IMP biosynthesis via salvage pathway; IMP from hypoxanthine: step 1/1.</text>
</comment>
<dbReference type="GO" id="GO:0006178">
    <property type="term" value="P:guanine salvage"/>
    <property type="evidence" value="ECO:0007669"/>
    <property type="project" value="TreeGrafter"/>
</dbReference>
<evidence type="ECO:0000256" key="4">
    <source>
        <dbReference type="ARBA" id="ARBA00004669"/>
    </source>
</evidence>
<dbReference type="PANTHER" id="PTHR43340">
    <property type="entry name" value="HYPOXANTHINE-GUANINE PHOSPHORIBOSYLTRANSFERASE"/>
    <property type="match status" value="1"/>
</dbReference>
<dbReference type="OrthoDB" id="9802824at2"/>
<comment type="catalytic activity">
    <reaction evidence="15">
        <text>IMP + diphosphate = hypoxanthine + 5-phospho-alpha-D-ribose 1-diphosphate</text>
        <dbReference type="Rhea" id="RHEA:17973"/>
        <dbReference type="ChEBI" id="CHEBI:17368"/>
        <dbReference type="ChEBI" id="CHEBI:33019"/>
        <dbReference type="ChEBI" id="CHEBI:58017"/>
        <dbReference type="ChEBI" id="CHEBI:58053"/>
        <dbReference type="EC" id="2.4.2.8"/>
    </reaction>
    <physiologicalReaction direction="right-to-left" evidence="15">
        <dbReference type="Rhea" id="RHEA:17975"/>
    </physiologicalReaction>
</comment>
<dbReference type="AlphaFoldDB" id="A0A1G7A8L1"/>
<evidence type="ECO:0000256" key="8">
    <source>
        <dbReference type="ARBA" id="ARBA00022676"/>
    </source>
</evidence>
<dbReference type="GO" id="GO:0000287">
    <property type="term" value="F:magnesium ion binding"/>
    <property type="evidence" value="ECO:0007669"/>
    <property type="project" value="TreeGrafter"/>
</dbReference>
<gene>
    <name evidence="18" type="ORF">SAMN04489866_11912</name>
</gene>
<dbReference type="GO" id="GO:0006166">
    <property type="term" value="P:purine ribonucleoside salvage"/>
    <property type="evidence" value="ECO:0007669"/>
    <property type="project" value="UniProtKB-KW"/>
</dbReference>
<evidence type="ECO:0000313" key="18">
    <source>
        <dbReference type="EMBL" id="SDE10395.1"/>
    </source>
</evidence>
<dbReference type="InterPro" id="IPR050408">
    <property type="entry name" value="HGPRT"/>
</dbReference>
<evidence type="ECO:0000256" key="12">
    <source>
        <dbReference type="ARBA" id="ARBA00022741"/>
    </source>
</evidence>
<name>A0A1G7A8L1_PEPNI</name>
<evidence type="ECO:0000256" key="7">
    <source>
        <dbReference type="ARBA" id="ARBA00022490"/>
    </source>
</evidence>
<comment type="function">
    <text evidence="2">Purine salvage pathway enzyme that catalyzes the transfer of the ribosyl-5-phosphate group from 5-phospho-alpha-D-ribose 1-diphosphate (PRPP) to the N9 position of the 6-oxopurines hypoxanthine and guanine to form the corresponding ribonucleotides IMP (inosine 5'-monophosphate) and GMP (guanosine 5'-monophosphate), with the release of PPi.</text>
</comment>
<evidence type="ECO:0000256" key="3">
    <source>
        <dbReference type="ARBA" id="ARBA00004496"/>
    </source>
</evidence>
<comment type="similarity">
    <text evidence="6 16">Belongs to the purine/pyrimidine phosphoribosyltransferase family.</text>
</comment>
<accession>A0A1G7A8L1</accession>
<evidence type="ECO:0000256" key="9">
    <source>
        <dbReference type="ARBA" id="ARBA00022679"/>
    </source>
</evidence>
<keyword evidence="19" id="KW-1185">Reference proteome</keyword>
<keyword evidence="7 16" id="KW-0963">Cytoplasm</keyword>
<dbReference type="NCBIfam" id="TIGR01203">
    <property type="entry name" value="HGPRTase"/>
    <property type="match status" value="1"/>
</dbReference>
<evidence type="ECO:0000256" key="15">
    <source>
        <dbReference type="ARBA" id="ARBA00049402"/>
    </source>
</evidence>
<dbReference type="GO" id="GO:0005829">
    <property type="term" value="C:cytosol"/>
    <property type="evidence" value="ECO:0007669"/>
    <property type="project" value="TreeGrafter"/>
</dbReference>
<organism evidence="18 19">
    <name type="scientific">Peptococcus niger</name>
    <dbReference type="NCBI Taxonomy" id="2741"/>
    <lineage>
        <taxon>Bacteria</taxon>
        <taxon>Bacillati</taxon>
        <taxon>Bacillota</taxon>
        <taxon>Clostridia</taxon>
        <taxon>Eubacteriales</taxon>
        <taxon>Peptococcaceae</taxon>
        <taxon>Peptococcus</taxon>
    </lineage>
</organism>
<dbReference type="UniPathway" id="UPA00591">
    <property type="reaction ID" value="UER00648"/>
</dbReference>
<dbReference type="Proteomes" id="UP000198995">
    <property type="component" value="Unassembled WGS sequence"/>
</dbReference>
<keyword evidence="11 16" id="KW-0660">Purine salvage</keyword>
<dbReference type="EC" id="2.4.2.8" evidence="16"/>
<dbReference type="RefSeq" id="WP_159428074.1">
    <property type="nucleotide sequence ID" value="NZ_FNAF01000019.1"/>
</dbReference>
<dbReference type="GO" id="GO:0004422">
    <property type="term" value="F:hypoxanthine phosphoribosyltransferase activity"/>
    <property type="evidence" value="ECO:0007669"/>
    <property type="project" value="InterPro"/>
</dbReference>
<dbReference type="PANTHER" id="PTHR43340:SF1">
    <property type="entry name" value="HYPOXANTHINE PHOSPHORIBOSYLTRANSFERASE"/>
    <property type="match status" value="1"/>
</dbReference>
<reference evidence="18 19" key="1">
    <citation type="submission" date="2016-10" db="EMBL/GenBank/DDBJ databases">
        <authorList>
            <person name="de Groot N.N."/>
        </authorList>
    </citation>
    <scope>NUCLEOTIDE SEQUENCE [LARGE SCALE GENOMIC DNA]</scope>
    <source>
        <strain evidence="18 19">DSM 20475</strain>
    </source>
</reference>
<keyword evidence="13 16" id="KW-0460">Magnesium</keyword>
<evidence type="ECO:0000256" key="14">
    <source>
        <dbReference type="ARBA" id="ARBA00048811"/>
    </source>
</evidence>
<dbReference type="GO" id="GO:0032264">
    <property type="term" value="P:IMP salvage"/>
    <property type="evidence" value="ECO:0007669"/>
    <property type="project" value="UniProtKB-UniPathway"/>
</dbReference>
<dbReference type="FunFam" id="3.40.50.2020:FF:000006">
    <property type="entry name" value="Hypoxanthine phosphoribosyltransferase"/>
    <property type="match status" value="1"/>
</dbReference>
<comment type="cofactor">
    <cofactor evidence="1 16">
        <name>Mg(2+)</name>
        <dbReference type="ChEBI" id="CHEBI:18420"/>
    </cofactor>
</comment>
<evidence type="ECO:0000256" key="5">
    <source>
        <dbReference type="ARBA" id="ARBA00004676"/>
    </source>
</evidence>
<feature type="domain" description="Phosphoribosyltransferase" evidence="17">
    <location>
        <begin position="13"/>
        <end position="162"/>
    </location>
</feature>
<dbReference type="GO" id="GO:0032263">
    <property type="term" value="P:GMP salvage"/>
    <property type="evidence" value="ECO:0007669"/>
    <property type="project" value="TreeGrafter"/>
</dbReference>
<dbReference type="Gene3D" id="3.40.50.2020">
    <property type="match status" value="1"/>
</dbReference>
<evidence type="ECO:0000256" key="6">
    <source>
        <dbReference type="ARBA" id="ARBA00008391"/>
    </source>
</evidence>
<dbReference type="InterPro" id="IPR005904">
    <property type="entry name" value="Hxn_phspho_trans"/>
</dbReference>
<keyword evidence="9 16" id="KW-0808">Transferase</keyword>
<dbReference type="SUPFAM" id="SSF53271">
    <property type="entry name" value="PRTase-like"/>
    <property type="match status" value="1"/>
</dbReference>
<evidence type="ECO:0000256" key="16">
    <source>
        <dbReference type="RuleBase" id="RU364099"/>
    </source>
</evidence>
<evidence type="ECO:0000259" key="17">
    <source>
        <dbReference type="Pfam" id="PF00156"/>
    </source>
</evidence>
<dbReference type="GO" id="GO:0052657">
    <property type="term" value="F:guanine phosphoribosyltransferase activity"/>
    <property type="evidence" value="ECO:0007669"/>
    <property type="project" value="RHEA"/>
</dbReference>